<protein>
    <submittedName>
        <fullName evidence="1">Uncharacterized protein</fullName>
    </submittedName>
</protein>
<evidence type="ECO:0000313" key="1">
    <source>
        <dbReference type="EMBL" id="GIY23878.1"/>
    </source>
</evidence>
<dbReference type="EMBL" id="BPLR01008328">
    <property type="protein sequence ID" value="GIY23878.1"/>
    <property type="molecule type" value="Genomic_DNA"/>
</dbReference>
<evidence type="ECO:0000313" key="2">
    <source>
        <dbReference type="Proteomes" id="UP001054945"/>
    </source>
</evidence>
<sequence length="114" mass="12941">MAFPPLGLRYNKVQKYEITSLTNYLVANISGTRSLKPDTPIPPTIQLPSGTIALDTVSIPLTDKASDTMHHMWPNMAKPSLGGFWRQCHRNTNPLTIPRMHVWPRDSCHYLLCR</sequence>
<accession>A0AAV4RPJ3</accession>
<name>A0AAV4RPJ3_CAEEX</name>
<keyword evidence="2" id="KW-1185">Reference proteome</keyword>
<reference evidence="1 2" key="1">
    <citation type="submission" date="2021-06" db="EMBL/GenBank/DDBJ databases">
        <title>Caerostris extrusa draft genome.</title>
        <authorList>
            <person name="Kono N."/>
            <person name="Arakawa K."/>
        </authorList>
    </citation>
    <scope>NUCLEOTIDE SEQUENCE [LARGE SCALE GENOMIC DNA]</scope>
</reference>
<proteinExistence type="predicted"/>
<dbReference type="AlphaFoldDB" id="A0AAV4RPJ3"/>
<organism evidence="1 2">
    <name type="scientific">Caerostris extrusa</name>
    <name type="common">Bark spider</name>
    <name type="synonym">Caerostris bankana</name>
    <dbReference type="NCBI Taxonomy" id="172846"/>
    <lineage>
        <taxon>Eukaryota</taxon>
        <taxon>Metazoa</taxon>
        <taxon>Ecdysozoa</taxon>
        <taxon>Arthropoda</taxon>
        <taxon>Chelicerata</taxon>
        <taxon>Arachnida</taxon>
        <taxon>Araneae</taxon>
        <taxon>Araneomorphae</taxon>
        <taxon>Entelegynae</taxon>
        <taxon>Araneoidea</taxon>
        <taxon>Araneidae</taxon>
        <taxon>Caerostris</taxon>
    </lineage>
</organism>
<comment type="caution">
    <text evidence="1">The sequence shown here is derived from an EMBL/GenBank/DDBJ whole genome shotgun (WGS) entry which is preliminary data.</text>
</comment>
<gene>
    <name evidence="1" type="ORF">CEXT_294631</name>
</gene>
<dbReference type="Proteomes" id="UP001054945">
    <property type="component" value="Unassembled WGS sequence"/>
</dbReference>